<evidence type="ECO:0000313" key="2">
    <source>
        <dbReference type="Proteomes" id="UP000245626"/>
    </source>
</evidence>
<sequence>MSYGRDRERERDWSEWELERERRMASYPYGYERSPSRGRADLVSGDSASFPPPMDYREAYRLYERGPAVDAPGVHLDDSLDRGRKRPRSPSPARYGADYRYRARSPPVYAGYGAADPWGQDREYFERERSPYSSRAGYEPYRERDVYERERAREWERYHREREAEYRERYSLAEEYRYGARTRIDESRPKDRDDRVLDRERATQPPFGDPDYDPYERRTELPSQPKEKEAKAPPVDPLQSETLVPFRVYAQISKASHPSSRDRLVAPPTTQELYEGYQAYRSAFSKKAMWNFFTQKREEAWFKEKYGIEPENVEERKARKKLGRTGKKESWLQELRSGKLDKVDYDLKTPASESELADKPGALGSETKPNADEDAVRNSAIANSMSFALISRYGEQEIYETEQVGIPSSPNHIMIKSFPPDISREKLEQHLKSRPGFRYLALGEPHSGKKWHRVGWAVYEEGTDMEATLQALDGKDIDNFTLHLALSSRPASGKLRTVPEYANSFARLTQDLKHIKALTSNLEREDRESLFLGERAAAAEEGKPLEWLETNASEAIEARCDALGLHVEASDLDYVFDPKEDDDTREQRRRSLKKHLDLHLDLLRHVYNCDYYLALMCDFPEELVRRSPRHARKQPPKGTLVESPREGANDESWSKSIDQKISLLLSNEASNLEEYGGRSLDAELLDAALAYVKEEEKEKHRCIVEVGGNQCGKLFKAAIFVQKHVMNKHRAFLESVASARIKEAKFFNNFVRDPSRAQAPAATPSNGLTNSSTPISQRLGGVDSTPSSSLPIFSTSRMGLIRLGGSSLASDGSSAPHALPYRGMGDRRSSSPGRKLSDRMGATAAIGGFAPMSMVTSANGASSTPLGMRIGGLANNSGSGTHTPSTRRDRASMDGGVSGLSPRIKPAAEPLPEAPKPLDPRAAKATPKSYQDLDGPVAEGDLDDLAY</sequence>
<gene>
    <name evidence="1" type="ORF">IE53DRAFT_163723</name>
</gene>
<dbReference type="Proteomes" id="UP000245626">
    <property type="component" value="Unassembled WGS sequence"/>
</dbReference>
<dbReference type="EMBL" id="KZ820100">
    <property type="protein sequence ID" value="PWN49079.1"/>
    <property type="molecule type" value="Genomic_DNA"/>
</dbReference>
<accession>A0ACD0NTD1</accession>
<reference evidence="1 2" key="1">
    <citation type="journal article" date="2018" name="Mol. Biol. Evol.">
        <title>Broad Genomic Sampling Reveals a Smut Pathogenic Ancestry of the Fungal Clade Ustilaginomycotina.</title>
        <authorList>
            <person name="Kijpornyongpan T."/>
            <person name="Mondo S.J."/>
            <person name="Barry K."/>
            <person name="Sandor L."/>
            <person name="Lee J."/>
            <person name="Lipzen A."/>
            <person name="Pangilinan J."/>
            <person name="LaButti K."/>
            <person name="Hainaut M."/>
            <person name="Henrissat B."/>
            <person name="Grigoriev I.V."/>
            <person name="Spatafora J.W."/>
            <person name="Aime M.C."/>
        </authorList>
    </citation>
    <scope>NUCLEOTIDE SEQUENCE [LARGE SCALE GENOMIC DNA]</scope>
    <source>
        <strain evidence="1 2">SA 807</strain>
    </source>
</reference>
<proteinExistence type="predicted"/>
<keyword evidence="2" id="KW-1185">Reference proteome</keyword>
<name>A0ACD0NTD1_9BASI</name>
<evidence type="ECO:0000313" key="1">
    <source>
        <dbReference type="EMBL" id="PWN49079.1"/>
    </source>
</evidence>
<organism evidence="1 2">
    <name type="scientific">Violaceomyces palustris</name>
    <dbReference type="NCBI Taxonomy" id="1673888"/>
    <lineage>
        <taxon>Eukaryota</taxon>
        <taxon>Fungi</taxon>
        <taxon>Dikarya</taxon>
        <taxon>Basidiomycota</taxon>
        <taxon>Ustilaginomycotina</taxon>
        <taxon>Ustilaginomycetes</taxon>
        <taxon>Violaceomycetales</taxon>
        <taxon>Violaceomycetaceae</taxon>
        <taxon>Violaceomyces</taxon>
    </lineage>
</organism>
<protein>
    <submittedName>
        <fullName evidence="1">Uncharacterized protein</fullName>
    </submittedName>
</protein>